<reference evidence="1 2" key="1">
    <citation type="submission" date="2013-09" db="EMBL/GenBank/DDBJ databases">
        <title>Corchorus capsularis genome sequencing.</title>
        <authorList>
            <person name="Alam M."/>
            <person name="Haque M.S."/>
            <person name="Islam M.S."/>
            <person name="Emdad E.M."/>
            <person name="Islam M.M."/>
            <person name="Ahmed B."/>
            <person name="Halim A."/>
            <person name="Hossen Q.M.M."/>
            <person name="Hossain M.Z."/>
            <person name="Ahmed R."/>
            <person name="Khan M.M."/>
            <person name="Islam R."/>
            <person name="Rashid M.M."/>
            <person name="Khan S.A."/>
            <person name="Rahman M.S."/>
            <person name="Alam M."/>
        </authorList>
    </citation>
    <scope>NUCLEOTIDE SEQUENCE [LARGE SCALE GENOMIC DNA]</scope>
    <source>
        <strain evidence="2">cv. CVL-1</strain>
        <tissue evidence="1">Whole seedling</tissue>
    </source>
</reference>
<accession>A0A1R3JXE2</accession>
<dbReference type="Proteomes" id="UP000188268">
    <property type="component" value="Unassembled WGS sequence"/>
</dbReference>
<sequence>MANQNVFIARKKLLQQIDAS</sequence>
<gene>
    <name evidence="1" type="ORF">CCACVL1_03752</name>
</gene>
<comment type="caution">
    <text evidence="1">The sequence shown here is derived from an EMBL/GenBank/DDBJ whole genome shotgun (WGS) entry which is preliminary data.</text>
</comment>
<proteinExistence type="predicted"/>
<dbReference type="AlphaFoldDB" id="A0A1R3JXE2"/>
<protein>
    <submittedName>
        <fullName evidence="1">Uncharacterized protein</fullName>
    </submittedName>
</protein>
<name>A0A1R3JXE2_COCAP</name>
<evidence type="ECO:0000313" key="1">
    <source>
        <dbReference type="EMBL" id="OMO99528.1"/>
    </source>
</evidence>
<keyword evidence="2" id="KW-1185">Reference proteome</keyword>
<dbReference type="EMBL" id="AWWV01006851">
    <property type="protein sequence ID" value="OMO99528.1"/>
    <property type="molecule type" value="Genomic_DNA"/>
</dbReference>
<evidence type="ECO:0000313" key="2">
    <source>
        <dbReference type="Proteomes" id="UP000188268"/>
    </source>
</evidence>
<organism evidence="1 2">
    <name type="scientific">Corchorus capsularis</name>
    <name type="common">Jute</name>
    <dbReference type="NCBI Taxonomy" id="210143"/>
    <lineage>
        <taxon>Eukaryota</taxon>
        <taxon>Viridiplantae</taxon>
        <taxon>Streptophyta</taxon>
        <taxon>Embryophyta</taxon>
        <taxon>Tracheophyta</taxon>
        <taxon>Spermatophyta</taxon>
        <taxon>Magnoliopsida</taxon>
        <taxon>eudicotyledons</taxon>
        <taxon>Gunneridae</taxon>
        <taxon>Pentapetalae</taxon>
        <taxon>rosids</taxon>
        <taxon>malvids</taxon>
        <taxon>Malvales</taxon>
        <taxon>Malvaceae</taxon>
        <taxon>Grewioideae</taxon>
        <taxon>Apeibeae</taxon>
        <taxon>Corchorus</taxon>
    </lineage>
</organism>